<evidence type="ECO:0000256" key="1">
    <source>
        <dbReference type="ARBA" id="ARBA00004442"/>
    </source>
</evidence>
<keyword evidence="2" id="KW-1134">Transmembrane beta strand</keyword>
<dbReference type="HOGENOM" id="CLU_568233_0_0_7"/>
<dbReference type="RefSeq" id="WP_013136643.1">
    <property type="nucleotide sequence ID" value="NC_014166.1"/>
</dbReference>
<dbReference type="GO" id="GO:0015562">
    <property type="term" value="F:efflux transmembrane transporter activity"/>
    <property type="evidence" value="ECO:0007669"/>
    <property type="project" value="InterPro"/>
</dbReference>
<dbReference type="PANTHER" id="PTHR30026:SF13">
    <property type="entry name" value="MEMBRANE EFFLUX PROTEIN, PUTATIVE-RELATED"/>
    <property type="match status" value="1"/>
</dbReference>
<dbReference type="SUPFAM" id="SSF56954">
    <property type="entry name" value="Outer membrane efflux proteins (OEP)"/>
    <property type="match status" value="1"/>
</dbReference>
<evidence type="ECO:0000256" key="5">
    <source>
        <dbReference type="ARBA" id="ARBA00023237"/>
    </source>
</evidence>
<gene>
    <name evidence="6" type="ordered locus">Arnit_2850</name>
</gene>
<dbReference type="Gene3D" id="1.20.1600.10">
    <property type="entry name" value="Outer membrane efflux proteins (OEP)"/>
    <property type="match status" value="1"/>
</dbReference>
<accession>D5V778</accession>
<keyword evidence="4" id="KW-0472">Membrane</keyword>
<comment type="subcellular location">
    <subcellularLocation>
        <location evidence="1">Cell outer membrane</location>
    </subcellularLocation>
</comment>
<dbReference type="Proteomes" id="UP000000939">
    <property type="component" value="Chromosome"/>
</dbReference>
<keyword evidence="5" id="KW-0998">Cell outer membrane</keyword>
<keyword evidence="3" id="KW-0812">Transmembrane</keyword>
<organism evidence="6 7">
    <name type="scientific">Arcobacter nitrofigilis (strain ATCC 33309 / DSM 7299 / CCUG 15893 / LMG 7604 / NCTC 12251 / CI)</name>
    <name type="common">Campylobacter nitrofigilis</name>
    <dbReference type="NCBI Taxonomy" id="572480"/>
    <lineage>
        <taxon>Bacteria</taxon>
        <taxon>Pseudomonadati</taxon>
        <taxon>Campylobacterota</taxon>
        <taxon>Epsilonproteobacteria</taxon>
        <taxon>Campylobacterales</taxon>
        <taxon>Arcobacteraceae</taxon>
        <taxon>Arcobacter</taxon>
    </lineage>
</organism>
<dbReference type="GO" id="GO:1990281">
    <property type="term" value="C:efflux pump complex"/>
    <property type="evidence" value="ECO:0007669"/>
    <property type="project" value="TreeGrafter"/>
</dbReference>
<name>D5V778_ARCNC</name>
<evidence type="ECO:0000256" key="4">
    <source>
        <dbReference type="ARBA" id="ARBA00023136"/>
    </source>
</evidence>
<dbReference type="InterPro" id="IPR051906">
    <property type="entry name" value="TolC-like"/>
</dbReference>
<dbReference type="PANTHER" id="PTHR30026">
    <property type="entry name" value="OUTER MEMBRANE PROTEIN TOLC"/>
    <property type="match status" value="1"/>
</dbReference>
<dbReference type="OrthoDB" id="5417214at2"/>
<evidence type="ECO:0000313" key="7">
    <source>
        <dbReference type="Proteomes" id="UP000000939"/>
    </source>
</evidence>
<proteinExistence type="predicted"/>
<protein>
    <submittedName>
        <fullName evidence="6">Outer membrane protein</fullName>
    </submittedName>
</protein>
<dbReference type="STRING" id="572480.Arnit_2850"/>
<dbReference type="EMBL" id="CP001999">
    <property type="protein sequence ID" value="ADG94498.1"/>
    <property type="molecule type" value="Genomic_DNA"/>
</dbReference>
<sequence length="485" mass="55376" precursor="true">MKMIILCVFFISSVYSKEITLNLQQAIDLALQNNGLNKISRFNLEIAKAQYNQALSTNYPTIDTILYANRDDRDTVFEQRGVFTLSSETTKMFALANTLSIPAGATRDAKQAAISSQPASAFPAGTLNADIDTVAKGRDTVRGQVEFNYPVYTGGKISSIIEQARLNKYVKKEAIVRDENNIVFDVKQYFYGYIITDELYKLFNSIYKNMKLSEDLTKEFLEKGTDLKIKRTDYLNIRLLNSLLKSSLIKLELNKKMLESAIGSLVGLEYDDKIKIIYDKSKILEQKNNIQKLIEQASTLNPDINSINLALKIKDEKIKEVKSENYPIVNLFANVSHTYNSYKYGYLSQDDKNRWSLGVVVKIPLFNGFKTKNKILESKIDKKVINEQKYLIENMIAVQLKNEFLKSSYGYKEIMNLKESSEIADESSKMNFDAYKFEMVQASDLVQSQLMEVFVKTQYLKSVHNYLISLATIDKLVGKEISNKL</sequence>
<reference evidence="6 7" key="1">
    <citation type="journal article" date="2010" name="Stand. Genomic Sci.">
        <title>Complete genome sequence of Arcobacter nitrofigilis type strain (CI).</title>
        <authorList>
            <person name="Pati A."/>
            <person name="Gronow S."/>
            <person name="Lapidus A."/>
            <person name="Copeland A."/>
            <person name="Glavina Del Rio T."/>
            <person name="Nolan M."/>
            <person name="Lucas S."/>
            <person name="Tice H."/>
            <person name="Cheng J.F."/>
            <person name="Han C."/>
            <person name="Chertkov O."/>
            <person name="Bruce D."/>
            <person name="Tapia R."/>
            <person name="Goodwin L."/>
            <person name="Pitluck S."/>
            <person name="Liolios K."/>
            <person name="Ivanova N."/>
            <person name="Mavromatis K."/>
            <person name="Chen A."/>
            <person name="Palaniappan K."/>
            <person name="Land M."/>
            <person name="Hauser L."/>
            <person name="Chang Y.J."/>
            <person name="Jeffries C.D."/>
            <person name="Detter J.C."/>
            <person name="Rohde M."/>
            <person name="Goker M."/>
            <person name="Bristow J."/>
            <person name="Eisen J.A."/>
            <person name="Markowitz V."/>
            <person name="Hugenholtz P."/>
            <person name="Klenk H.P."/>
            <person name="Kyrpides N.C."/>
        </authorList>
    </citation>
    <scope>NUCLEOTIDE SEQUENCE [LARGE SCALE GENOMIC DNA]</scope>
    <source>
        <strain evidence="7">ATCC 33309 / DSM 7299 / CCUG 15893 / LMG 7604 / NCTC 12251 / CI</strain>
    </source>
</reference>
<dbReference type="eggNOG" id="COG1538">
    <property type="taxonomic scope" value="Bacteria"/>
</dbReference>
<evidence type="ECO:0000256" key="2">
    <source>
        <dbReference type="ARBA" id="ARBA00022452"/>
    </source>
</evidence>
<evidence type="ECO:0000313" key="6">
    <source>
        <dbReference type="EMBL" id="ADG94498.1"/>
    </source>
</evidence>
<dbReference type="AlphaFoldDB" id="D5V778"/>
<keyword evidence="7" id="KW-1185">Reference proteome</keyword>
<dbReference type="KEGG" id="ant:Arnit_2850"/>
<evidence type="ECO:0000256" key="3">
    <source>
        <dbReference type="ARBA" id="ARBA00022692"/>
    </source>
</evidence>
<dbReference type="GO" id="GO:0009279">
    <property type="term" value="C:cell outer membrane"/>
    <property type="evidence" value="ECO:0007669"/>
    <property type="project" value="UniProtKB-SubCell"/>
</dbReference>
<dbReference type="GO" id="GO:0015288">
    <property type="term" value="F:porin activity"/>
    <property type="evidence" value="ECO:0007669"/>
    <property type="project" value="TreeGrafter"/>
</dbReference>